<comment type="subcellular location">
    <subcellularLocation>
        <location evidence="1">Nucleus</location>
    </subcellularLocation>
</comment>
<comment type="similarity">
    <text evidence="2">Belongs to the snRNP Sm proteins family.</text>
</comment>
<dbReference type="Gene3D" id="2.30.30.100">
    <property type="match status" value="1"/>
</dbReference>
<dbReference type="GO" id="GO:0097526">
    <property type="term" value="C:spliceosomal tri-snRNP complex"/>
    <property type="evidence" value="ECO:0007669"/>
    <property type="project" value="TreeGrafter"/>
</dbReference>
<keyword evidence="4" id="KW-0747">Spliceosome</keyword>
<keyword evidence="6" id="KW-0508">mRNA splicing</keyword>
<dbReference type="PANTHER" id="PTHR10553">
    <property type="entry name" value="SMALL NUCLEAR RIBONUCLEOPROTEIN"/>
    <property type="match status" value="1"/>
</dbReference>
<accession>A0A177F074</accession>
<keyword evidence="7" id="KW-0539">Nucleus</keyword>
<dbReference type="InterPro" id="IPR044641">
    <property type="entry name" value="Lsm7/SmG-like"/>
</dbReference>
<dbReference type="Proteomes" id="UP000077002">
    <property type="component" value="Unassembled WGS sequence"/>
</dbReference>
<keyword evidence="13" id="KW-1185">Reference proteome</keyword>
<name>A0A177F074_9EURO</name>
<keyword evidence="5" id="KW-0694">RNA-binding</keyword>
<dbReference type="PROSITE" id="PS52002">
    <property type="entry name" value="SM"/>
    <property type="match status" value="1"/>
</dbReference>
<dbReference type="GO" id="GO:0003723">
    <property type="term" value="F:RNA binding"/>
    <property type="evidence" value="ECO:0007669"/>
    <property type="project" value="UniProtKB-KW"/>
</dbReference>
<evidence type="ECO:0000256" key="10">
    <source>
        <dbReference type="ARBA" id="ARBA00041356"/>
    </source>
</evidence>
<sequence>MDAVILTPRLKLILLDKAEAGSKEFEWLHQLHSDEKTTWWSIHGRAKSIEDTQRISGGYLPTSNTEPERPKSYRVAYAVHRILEPTASSMKTEPQTIGPGVDATESIGLITMKSVDSGHLALPENLTIPASAADTTLTVELSYMFLPTAWGKGYATESLRAVFESCKRALSFWNPYKKVYVRAIVNQGNPLSMRVMDKTGMIKRGVYEWSAKPIFIGGEWREHHSLHIFGMHLIDIPWTELMGSPFPLKRHRVMWWRARRDANTFLDSQFEGRRHKQSEIPSPTKILALRFLQLRIFAGPQDTYNTRDNTNVDDYFPSCGASTFITPSLLQINRPVSKQLESSTAATMPQAQPELKKYMEKRLFVQLNGNRKVIGVLRGYDVFLNIVLDEAVEEKTGGERERLGMVVIRGNSVVMLEALERMGDDRR</sequence>
<dbReference type="GO" id="GO:0034719">
    <property type="term" value="C:SMN-Sm protein complex"/>
    <property type="evidence" value="ECO:0007669"/>
    <property type="project" value="TreeGrafter"/>
</dbReference>
<dbReference type="InterPro" id="IPR000182">
    <property type="entry name" value="GNAT_dom"/>
</dbReference>
<dbReference type="SMART" id="SM00651">
    <property type="entry name" value="Sm"/>
    <property type="match status" value="1"/>
</dbReference>
<proteinExistence type="inferred from homology"/>
<dbReference type="Pfam" id="PF01423">
    <property type="entry name" value="LSM"/>
    <property type="match status" value="1"/>
</dbReference>
<dbReference type="GO" id="GO:0016747">
    <property type="term" value="F:acyltransferase activity, transferring groups other than amino-acyl groups"/>
    <property type="evidence" value="ECO:0007669"/>
    <property type="project" value="InterPro"/>
</dbReference>
<dbReference type="InterPro" id="IPR047575">
    <property type="entry name" value="Sm"/>
</dbReference>
<protein>
    <recommendedName>
        <fullName evidence="10">Sm protein G</fullName>
    </recommendedName>
</protein>
<reference evidence="12 13" key="1">
    <citation type="submission" date="2016-03" db="EMBL/GenBank/DDBJ databases">
        <title>Draft genome sequence of the Fonsecaea monophora CBS 269.37.</title>
        <authorList>
            <person name="Bombassaro A."/>
            <person name="Vinicius W.A."/>
            <person name="De Hoog S."/>
            <person name="Sun J."/>
            <person name="Souza E.M."/>
            <person name="Raittz R.T."/>
            <person name="Costa F."/>
            <person name="Leao A.C."/>
            <person name="Tadra-Sfeir M.Z."/>
            <person name="Baura V."/>
            <person name="Balsanelli E."/>
            <person name="Pedrosa F.O."/>
            <person name="Moreno L.F."/>
            <person name="Steffens M.B."/>
            <person name="Xi L."/>
            <person name="Bocca A.L."/>
            <person name="Felipe M.S."/>
            <person name="Teixeira M."/>
            <person name="Telles Filho F.Q."/>
            <person name="Azevedo C.M."/>
            <person name="Gomes R."/>
            <person name="Vicente V.A."/>
        </authorList>
    </citation>
    <scope>NUCLEOTIDE SEQUENCE [LARGE SCALE GENOMIC DNA]</scope>
    <source>
        <strain evidence="12 13">CBS 269.37</strain>
    </source>
</reference>
<dbReference type="SUPFAM" id="SSF55729">
    <property type="entry name" value="Acyl-CoA N-acyltransferases (Nat)"/>
    <property type="match status" value="1"/>
</dbReference>
<dbReference type="EMBL" id="LVKK01000080">
    <property type="protein sequence ID" value="OAG36991.1"/>
    <property type="molecule type" value="Genomic_DNA"/>
</dbReference>
<evidence type="ECO:0000256" key="1">
    <source>
        <dbReference type="ARBA" id="ARBA00004123"/>
    </source>
</evidence>
<evidence type="ECO:0000256" key="2">
    <source>
        <dbReference type="ARBA" id="ARBA00006850"/>
    </source>
</evidence>
<dbReference type="GO" id="GO:0005685">
    <property type="term" value="C:U1 snRNP"/>
    <property type="evidence" value="ECO:0007669"/>
    <property type="project" value="TreeGrafter"/>
</dbReference>
<comment type="caution">
    <text evidence="12">The sequence shown here is derived from an EMBL/GenBank/DDBJ whole genome shotgun (WGS) entry which is preliminary data.</text>
</comment>
<dbReference type="Gene3D" id="3.40.630.30">
    <property type="match status" value="1"/>
</dbReference>
<dbReference type="GO" id="GO:0000398">
    <property type="term" value="P:mRNA splicing, via spliceosome"/>
    <property type="evidence" value="ECO:0007669"/>
    <property type="project" value="InterPro"/>
</dbReference>
<dbReference type="FunFam" id="2.30.30.100:FF:000019">
    <property type="entry name" value="Small nuclear ribonucleoprotein G"/>
    <property type="match status" value="1"/>
</dbReference>
<evidence type="ECO:0000256" key="4">
    <source>
        <dbReference type="ARBA" id="ARBA00022728"/>
    </source>
</evidence>
<dbReference type="AlphaFoldDB" id="A0A177F074"/>
<gene>
    <name evidence="12" type="ORF">AYO21_08844</name>
</gene>
<evidence type="ECO:0000256" key="7">
    <source>
        <dbReference type="ARBA" id="ARBA00023242"/>
    </source>
</evidence>
<keyword evidence="3" id="KW-0507">mRNA processing</keyword>
<dbReference type="InterPro" id="IPR010920">
    <property type="entry name" value="LSM_dom_sf"/>
</dbReference>
<dbReference type="SUPFAM" id="SSF50182">
    <property type="entry name" value="Sm-like ribonucleoproteins"/>
    <property type="match status" value="1"/>
</dbReference>
<dbReference type="GO" id="GO:0005682">
    <property type="term" value="C:U5 snRNP"/>
    <property type="evidence" value="ECO:0007669"/>
    <property type="project" value="TreeGrafter"/>
</dbReference>
<dbReference type="CDD" id="cd01719">
    <property type="entry name" value="Sm_G"/>
    <property type="match status" value="1"/>
</dbReference>
<dbReference type="OrthoDB" id="4072826at2759"/>
<dbReference type="GO" id="GO:0005687">
    <property type="term" value="C:U4 snRNP"/>
    <property type="evidence" value="ECO:0007669"/>
    <property type="project" value="TreeGrafter"/>
</dbReference>
<organism evidence="12 13">
    <name type="scientific">Fonsecaea monophora</name>
    <dbReference type="NCBI Taxonomy" id="254056"/>
    <lineage>
        <taxon>Eukaryota</taxon>
        <taxon>Fungi</taxon>
        <taxon>Dikarya</taxon>
        <taxon>Ascomycota</taxon>
        <taxon>Pezizomycotina</taxon>
        <taxon>Eurotiomycetes</taxon>
        <taxon>Chaetothyriomycetidae</taxon>
        <taxon>Chaetothyriales</taxon>
        <taxon>Herpotrichiellaceae</taxon>
        <taxon>Fonsecaea</taxon>
    </lineage>
</organism>
<dbReference type="InterPro" id="IPR034098">
    <property type="entry name" value="Sm_G"/>
</dbReference>
<dbReference type="Pfam" id="PF13302">
    <property type="entry name" value="Acetyltransf_3"/>
    <property type="match status" value="1"/>
</dbReference>
<keyword evidence="8" id="KW-0687">Ribonucleoprotein</keyword>
<comment type="subunit">
    <text evidence="9">Component of the heptameric LSM1-LSM7 complex, which consists of LSM1, LSM2, LSM3, LSM4, LSM5, LSM6 and LSM7. Component of the heptameric LSM2-LSM8 complex, which consists of LSM2, LSM3, LSM4, LSM5, LSM6, LSM7 and LSM8. The LSm subunits form a seven-membered ring structure with a doughnut shape.</text>
</comment>
<dbReference type="GO" id="GO:0071011">
    <property type="term" value="C:precatalytic spliceosome"/>
    <property type="evidence" value="ECO:0007669"/>
    <property type="project" value="TreeGrafter"/>
</dbReference>
<dbReference type="GO" id="GO:0071004">
    <property type="term" value="C:U2-type prespliceosome"/>
    <property type="evidence" value="ECO:0007669"/>
    <property type="project" value="TreeGrafter"/>
</dbReference>
<dbReference type="GO" id="GO:0071013">
    <property type="term" value="C:catalytic step 2 spliceosome"/>
    <property type="evidence" value="ECO:0007669"/>
    <property type="project" value="TreeGrafter"/>
</dbReference>
<dbReference type="InterPro" id="IPR016181">
    <property type="entry name" value="Acyl_CoA_acyltransferase"/>
</dbReference>
<dbReference type="GO" id="GO:0005686">
    <property type="term" value="C:U2 snRNP"/>
    <property type="evidence" value="ECO:0007669"/>
    <property type="project" value="TreeGrafter"/>
</dbReference>
<evidence type="ECO:0000256" key="5">
    <source>
        <dbReference type="ARBA" id="ARBA00022884"/>
    </source>
</evidence>
<evidence type="ECO:0000256" key="8">
    <source>
        <dbReference type="ARBA" id="ARBA00023274"/>
    </source>
</evidence>
<evidence type="ECO:0000259" key="11">
    <source>
        <dbReference type="PROSITE" id="PS52002"/>
    </source>
</evidence>
<evidence type="ECO:0000313" key="12">
    <source>
        <dbReference type="EMBL" id="OAG36991.1"/>
    </source>
</evidence>
<evidence type="ECO:0000313" key="13">
    <source>
        <dbReference type="Proteomes" id="UP000077002"/>
    </source>
</evidence>
<dbReference type="PANTHER" id="PTHR10553:SF2">
    <property type="entry name" value="SMALL NUCLEAR RIBONUCLEOPROTEIN G"/>
    <property type="match status" value="1"/>
</dbReference>
<dbReference type="InterPro" id="IPR001163">
    <property type="entry name" value="Sm_dom_euk/arc"/>
</dbReference>
<evidence type="ECO:0000256" key="9">
    <source>
        <dbReference type="ARBA" id="ARBA00025892"/>
    </source>
</evidence>
<dbReference type="GeneID" id="34603987"/>
<evidence type="ECO:0000256" key="3">
    <source>
        <dbReference type="ARBA" id="ARBA00022664"/>
    </source>
</evidence>
<feature type="domain" description="Sm" evidence="11">
    <location>
        <begin position="350"/>
        <end position="422"/>
    </location>
</feature>
<evidence type="ECO:0000256" key="6">
    <source>
        <dbReference type="ARBA" id="ARBA00023187"/>
    </source>
</evidence>
<dbReference type="RefSeq" id="XP_022508943.1">
    <property type="nucleotide sequence ID" value="XM_022658787.1"/>
</dbReference>